<proteinExistence type="predicted"/>
<keyword evidence="1" id="KW-0805">Transcription regulation</keyword>
<sequence>MSAHADHGGSARRTLHNRVLAELGPAIAAGEVEPGHVFTLDRLERDYGVSRTVAREAVRVLESMRLVVSRPRTGVRVRPQGEWSVYDPQLIRWRLAGPGRMAQLRSLNELRAAVEPPAAASAARRARQEERDALVEVNRRMAEEGERGDLAAFLDLDIEFHRRILLLSGNEMFAGLSDVVAEVLTGRTAYQLMPHRPRPHALRLHAHVASAIHSGLPEVAEAAMRAIVTEVVAALDEADTGAAGPADAPGLTEPG</sequence>
<dbReference type="GO" id="GO:0003677">
    <property type="term" value="F:DNA binding"/>
    <property type="evidence" value="ECO:0007669"/>
    <property type="project" value="UniProtKB-KW"/>
</dbReference>
<dbReference type="InterPro" id="IPR036390">
    <property type="entry name" value="WH_DNA-bd_sf"/>
</dbReference>
<protein>
    <submittedName>
        <fullName evidence="5">GntR family transcriptional regulator</fullName>
    </submittedName>
</protein>
<dbReference type="SUPFAM" id="SSF48008">
    <property type="entry name" value="GntR ligand-binding domain-like"/>
    <property type="match status" value="1"/>
</dbReference>
<gene>
    <name evidence="5" type="ORF">CDO52_10695</name>
</gene>
<dbReference type="OrthoDB" id="4164516at2"/>
<keyword evidence="2" id="KW-0238">DNA-binding</keyword>
<feature type="domain" description="HTH gntR-type" evidence="4">
    <location>
        <begin position="13"/>
        <end position="80"/>
    </location>
</feature>
<dbReference type="Gene3D" id="1.10.10.10">
    <property type="entry name" value="Winged helix-like DNA-binding domain superfamily/Winged helix DNA-binding domain"/>
    <property type="match status" value="1"/>
</dbReference>
<dbReference type="InterPro" id="IPR036388">
    <property type="entry name" value="WH-like_DNA-bd_sf"/>
</dbReference>
<dbReference type="InterPro" id="IPR011711">
    <property type="entry name" value="GntR_C"/>
</dbReference>
<dbReference type="SMART" id="SM00895">
    <property type="entry name" value="FCD"/>
    <property type="match status" value="1"/>
</dbReference>
<evidence type="ECO:0000256" key="3">
    <source>
        <dbReference type="ARBA" id="ARBA00023163"/>
    </source>
</evidence>
<dbReference type="EMBL" id="CP022753">
    <property type="protein sequence ID" value="ASU83186.1"/>
    <property type="molecule type" value="Genomic_DNA"/>
</dbReference>
<dbReference type="InterPro" id="IPR008920">
    <property type="entry name" value="TF_FadR/GntR_C"/>
</dbReference>
<dbReference type="InterPro" id="IPR000524">
    <property type="entry name" value="Tscrpt_reg_HTH_GntR"/>
</dbReference>
<evidence type="ECO:0000313" key="5">
    <source>
        <dbReference type="EMBL" id="ASU83186.1"/>
    </source>
</evidence>
<accession>A0A223S4V5</accession>
<dbReference type="KEGG" id="ngv:CDO52_10695"/>
<evidence type="ECO:0000256" key="1">
    <source>
        <dbReference type="ARBA" id="ARBA00023015"/>
    </source>
</evidence>
<dbReference type="PROSITE" id="PS50949">
    <property type="entry name" value="HTH_GNTR"/>
    <property type="match status" value="1"/>
</dbReference>
<keyword evidence="6" id="KW-1185">Reference proteome</keyword>
<dbReference type="GO" id="GO:0003700">
    <property type="term" value="F:DNA-binding transcription factor activity"/>
    <property type="evidence" value="ECO:0007669"/>
    <property type="project" value="InterPro"/>
</dbReference>
<dbReference type="PANTHER" id="PTHR43537">
    <property type="entry name" value="TRANSCRIPTIONAL REGULATOR, GNTR FAMILY"/>
    <property type="match status" value="1"/>
</dbReference>
<organism evidence="5 6">
    <name type="scientific">Nocardiopsis gilva YIM 90087</name>
    <dbReference type="NCBI Taxonomy" id="1235441"/>
    <lineage>
        <taxon>Bacteria</taxon>
        <taxon>Bacillati</taxon>
        <taxon>Actinomycetota</taxon>
        <taxon>Actinomycetes</taxon>
        <taxon>Streptosporangiales</taxon>
        <taxon>Nocardiopsidaceae</taxon>
        <taxon>Nocardiopsis</taxon>
    </lineage>
</organism>
<dbReference type="Proteomes" id="UP000215005">
    <property type="component" value="Chromosome"/>
</dbReference>
<dbReference type="Gene3D" id="1.20.120.530">
    <property type="entry name" value="GntR ligand-binding domain-like"/>
    <property type="match status" value="1"/>
</dbReference>
<dbReference type="Pfam" id="PF07729">
    <property type="entry name" value="FCD"/>
    <property type="match status" value="1"/>
</dbReference>
<name>A0A223S4V5_9ACTN</name>
<reference evidence="5 6" key="1">
    <citation type="submission" date="2017-08" db="EMBL/GenBank/DDBJ databases">
        <title>The complete genome sequence of Nocardiopsis gilva YIM 90087.</title>
        <authorList>
            <person name="Yin M."/>
            <person name="Tang S."/>
        </authorList>
    </citation>
    <scope>NUCLEOTIDE SEQUENCE [LARGE SCALE GENOMIC DNA]</scope>
    <source>
        <strain evidence="5 6">YIM 90087</strain>
    </source>
</reference>
<dbReference type="Pfam" id="PF00392">
    <property type="entry name" value="GntR"/>
    <property type="match status" value="1"/>
</dbReference>
<keyword evidence="3" id="KW-0804">Transcription</keyword>
<evidence type="ECO:0000313" key="6">
    <source>
        <dbReference type="Proteomes" id="UP000215005"/>
    </source>
</evidence>
<dbReference type="PANTHER" id="PTHR43537:SF44">
    <property type="entry name" value="GNTR FAMILY REGULATORY PROTEIN"/>
    <property type="match status" value="1"/>
</dbReference>
<dbReference type="RefSeq" id="WP_094932357.1">
    <property type="nucleotide sequence ID" value="NZ_CP022753.1"/>
</dbReference>
<dbReference type="SUPFAM" id="SSF46785">
    <property type="entry name" value="Winged helix' DNA-binding domain"/>
    <property type="match status" value="1"/>
</dbReference>
<evidence type="ECO:0000256" key="2">
    <source>
        <dbReference type="ARBA" id="ARBA00023125"/>
    </source>
</evidence>
<dbReference type="AlphaFoldDB" id="A0A223S4V5"/>
<evidence type="ECO:0000259" key="4">
    <source>
        <dbReference type="PROSITE" id="PS50949"/>
    </source>
</evidence>